<keyword evidence="3" id="KW-1185">Reference proteome</keyword>
<dbReference type="EMBL" id="MCFA01000025">
    <property type="protein sequence ID" value="ORY15416.1"/>
    <property type="molecule type" value="Genomic_DNA"/>
</dbReference>
<sequence length="126" mass="13430">MQLYTIIVSLFVFVATAHPFEPRPNTIRVLMVNDQIYTAVRADIPADGSKISIQGAFAGLCARDGNLFANRAEILMGTTGSCRVFNDSDCTSQIGGPLNANGDSVGFTSGKKGSINLVKAFIVCRL</sequence>
<feature type="chain" id="PRO_5012914754" evidence="1">
    <location>
        <begin position="18"/>
        <end position="126"/>
    </location>
</feature>
<evidence type="ECO:0000313" key="2">
    <source>
        <dbReference type="EMBL" id="ORY15416.1"/>
    </source>
</evidence>
<keyword evidence="1" id="KW-0732">Signal</keyword>
<comment type="caution">
    <text evidence="2">The sequence shown here is derived from an EMBL/GenBank/DDBJ whole genome shotgun (WGS) entry which is preliminary data.</text>
</comment>
<evidence type="ECO:0000256" key="1">
    <source>
        <dbReference type="SAM" id="SignalP"/>
    </source>
</evidence>
<evidence type="ECO:0000313" key="3">
    <source>
        <dbReference type="Proteomes" id="UP000193144"/>
    </source>
</evidence>
<dbReference type="Proteomes" id="UP000193144">
    <property type="component" value="Unassembled WGS sequence"/>
</dbReference>
<protein>
    <submittedName>
        <fullName evidence="2">Uncharacterized protein</fullName>
    </submittedName>
</protein>
<reference evidence="2 3" key="1">
    <citation type="submission" date="2016-07" db="EMBL/GenBank/DDBJ databases">
        <title>Pervasive Adenine N6-methylation of Active Genes in Fungi.</title>
        <authorList>
            <consortium name="DOE Joint Genome Institute"/>
            <person name="Mondo S.J."/>
            <person name="Dannebaum R.O."/>
            <person name="Kuo R.C."/>
            <person name="Labutti K."/>
            <person name="Haridas S."/>
            <person name="Kuo A."/>
            <person name="Salamov A."/>
            <person name="Ahrendt S.R."/>
            <person name="Lipzen A."/>
            <person name="Sullivan W."/>
            <person name="Andreopoulos W.B."/>
            <person name="Clum A."/>
            <person name="Lindquist E."/>
            <person name="Daum C."/>
            <person name="Ramamoorthy G.K."/>
            <person name="Gryganskyi A."/>
            <person name="Culley D."/>
            <person name="Magnuson J.K."/>
            <person name="James T.Y."/>
            <person name="O'Malley M.A."/>
            <person name="Stajich J.E."/>
            <person name="Spatafora J.W."/>
            <person name="Visel A."/>
            <person name="Grigoriev I.V."/>
        </authorList>
    </citation>
    <scope>NUCLEOTIDE SEQUENCE [LARGE SCALE GENOMIC DNA]</scope>
    <source>
        <strain evidence="2 3">CBS 115471</strain>
    </source>
</reference>
<accession>A0A1Y1ZYU8</accession>
<gene>
    <name evidence="2" type="ORF">BCR34DRAFT_177895</name>
</gene>
<proteinExistence type="predicted"/>
<organism evidence="2 3">
    <name type="scientific">Clohesyomyces aquaticus</name>
    <dbReference type="NCBI Taxonomy" id="1231657"/>
    <lineage>
        <taxon>Eukaryota</taxon>
        <taxon>Fungi</taxon>
        <taxon>Dikarya</taxon>
        <taxon>Ascomycota</taxon>
        <taxon>Pezizomycotina</taxon>
        <taxon>Dothideomycetes</taxon>
        <taxon>Pleosporomycetidae</taxon>
        <taxon>Pleosporales</taxon>
        <taxon>Lindgomycetaceae</taxon>
        <taxon>Clohesyomyces</taxon>
    </lineage>
</organism>
<dbReference type="OrthoDB" id="3686702at2759"/>
<dbReference type="AlphaFoldDB" id="A0A1Y1ZYU8"/>
<name>A0A1Y1ZYU8_9PLEO</name>
<feature type="signal peptide" evidence="1">
    <location>
        <begin position="1"/>
        <end position="17"/>
    </location>
</feature>